<dbReference type="Gene3D" id="3.90.1580.10">
    <property type="entry name" value="paralog of FGE (formylglycine-generating enzyme)"/>
    <property type="match status" value="1"/>
</dbReference>
<dbReference type="SUPFAM" id="SSF56436">
    <property type="entry name" value="C-type lectin-like"/>
    <property type="match status" value="1"/>
</dbReference>
<keyword evidence="1" id="KW-0732">Signal</keyword>
<evidence type="ECO:0000259" key="2">
    <source>
        <dbReference type="Pfam" id="PF03781"/>
    </source>
</evidence>
<gene>
    <name evidence="3" type="ORF">FBT96_12700</name>
</gene>
<organism evidence="3 4">
    <name type="scientific">Rhodobacter capsulatus</name>
    <name type="common">Rhodopseudomonas capsulata</name>
    <dbReference type="NCBI Taxonomy" id="1061"/>
    <lineage>
        <taxon>Bacteria</taxon>
        <taxon>Pseudomonadati</taxon>
        <taxon>Pseudomonadota</taxon>
        <taxon>Alphaproteobacteria</taxon>
        <taxon>Rhodobacterales</taxon>
        <taxon>Rhodobacter group</taxon>
        <taxon>Rhodobacter</taxon>
    </lineage>
</organism>
<dbReference type="PANTHER" id="PTHR23150">
    <property type="entry name" value="SULFATASE MODIFYING FACTOR 1, 2"/>
    <property type="match status" value="1"/>
</dbReference>
<dbReference type="Pfam" id="PF03781">
    <property type="entry name" value="FGE-sulfatase"/>
    <property type="match status" value="1"/>
</dbReference>
<dbReference type="RefSeq" id="WP_136907206.1">
    <property type="nucleotide sequence ID" value="NZ_SWJZ01000053.1"/>
</dbReference>
<dbReference type="PANTHER" id="PTHR23150:SF19">
    <property type="entry name" value="FORMYLGLYCINE-GENERATING ENZYME"/>
    <property type="match status" value="1"/>
</dbReference>
<dbReference type="InterPro" id="IPR005532">
    <property type="entry name" value="SUMF_dom"/>
</dbReference>
<dbReference type="EMBL" id="SWJZ01000053">
    <property type="protein sequence ID" value="TKD17786.1"/>
    <property type="molecule type" value="Genomic_DNA"/>
</dbReference>
<dbReference type="InterPro" id="IPR016187">
    <property type="entry name" value="CTDL_fold"/>
</dbReference>
<evidence type="ECO:0000313" key="4">
    <source>
        <dbReference type="Proteomes" id="UP000310597"/>
    </source>
</evidence>
<evidence type="ECO:0000256" key="1">
    <source>
        <dbReference type="SAM" id="SignalP"/>
    </source>
</evidence>
<feature type="domain" description="Sulfatase-modifying factor enzyme-like" evidence="2">
    <location>
        <begin position="167"/>
        <end position="326"/>
    </location>
</feature>
<dbReference type="Proteomes" id="UP000310597">
    <property type="component" value="Unassembled WGS sequence"/>
</dbReference>
<accession>A0A4U1JRF3</accession>
<dbReference type="InterPro" id="IPR051043">
    <property type="entry name" value="Sulfatase_Mod_Factor_Kinase"/>
</dbReference>
<comment type="caution">
    <text evidence="3">The sequence shown here is derived from an EMBL/GenBank/DDBJ whole genome shotgun (WGS) entry which is preliminary data.</text>
</comment>
<name>A0A4U1JRF3_RHOCA</name>
<proteinExistence type="predicted"/>
<dbReference type="AlphaFoldDB" id="A0A4U1JRF3"/>
<protein>
    <submittedName>
        <fullName evidence="3">Formylglycine-generating enzyme family protein</fullName>
    </submittedName>
</protein>
<feature type="signal peptide" evidence="1">
    <location>
        <begin position="1"/>
        <end position="17"/>
    </location>
</feature>
<dbReference type="GO" id="GO:0120147">
    <property type="term" value="F:formylglycine-generating oxidase activity"/>
    <property type="evidence" value="ECO:0007669"/>
    <property type="project" value="TreeGrafter"/>
</dbReference>
<reference evidence="3 4" key="1">
    <citation type="submission" date="2019-04" db="EMBL/GenBank/DDBJ databases">
        <title>Draft Whole-Genome sequence of the purple photosynthetic bacterium Rhodobacter capsulatus SP108 with an indigenous class A beta-lactamase.</title>
        <authorList>
            <person name="Robertson S."/>
            <person name="Meyer T.E."/>
            <person name="Kyndt J.A."/>
        </authorList>
    </citation>
    <scope>NUCLEOTIDE SEQUENCE [LARGE SCALE GENOMIC DNA]</scope>
    <source>
        <strain evidence="3 4">SP108</strain>
    </source>
</reference>
<evidence type="ECO:0000313" key="3">
    <source>
        <dbReference type="EMBL" id="TKD17786.1"/>
    </source>
</evidence>
<feature type="chain" id="PRO_5020585850" evidence="1">
    <location>
        <begin position="18"/>
        <end position="543"/>
    </location>
</feature>
<dbReference type="InterPro" id="IPR042095">
    <property type="entry name" value="SUMF_sf"/>
</dbReference>
<sequence length="543" mass="58249">MRLVPIPAFALALAVLAAPQPGGADPATEGPATEVPAIDWPVALYDPGAAAPGGSPADLVLPMPCGGAMAFQRVDVPSDAGDPLSDLRIRLGRSDPEKGYAEYLRQTWLRGGFAGATPASTHYFIARYELTEGQFNALTRPCGAAGRKDRLAQGGLSWLAAVDLAGRYTEWLYGHAAAALPRQDGALPHLRLPTETEWEFAARGGARVDANQFGAARFFTEGALDDYALHFAPGSARGTIGPVGLRRPNPLGLFDIYGNVEELMLDPFHVNLFGRDQGQVGGLVTRGGSVLSSAEQIYSAARTEYPPFQARTGKATAPETFGLRLVLSMHVATSDAELTRLRDHWLARATEGEGGGGQGGTQPPDQAGALAEIIENELDPQRRTALVALQADLRAARDAETAARRQSAGSTLLAGTIFKASLIQTEAEIGRLVYNVKTLIDLQAVAPDPQRQVQIETLGARLRATRARQHEFLLSMSRALTTLSADISETDARAGYRELRESLLLSAEQALVVGLDQFWRDLARYRLRPDMDQAELLSLALTK</sequence>
<dbReference type="OrthoDB" id="9768004at2"/>